<accession>A0A5E7V8G4</accession>
<reference evidence="1 2" key="1">
    <citation type="submission" date="2019-09" db="EMBL/GenBank/DDBJ databases">
        <authorList>
            <person name="Chandra G."/>
            <person name="Truman W A."/>
        </authorList>
    </citation>
    <scope>NUCLEOTIDE SEQUENCE [LARGE SCALE GENOMIC DNA]</scope>
    <source>
        <strain evidence="1">PS938</strain>
    </source>
</reference>
<protein>
    <submittedName>
        <fullName evidence="1">Uncharacterized protein</fullName>
    </submittedName>
</protein>
<dbReference type="EMBL" id="CABVJE010000022">
    <property type="protein sequence ID" value="VVQ18776.1"/>
    <property type="molecule type" value="Genomic_DNA"/>
</dbReference>
<dbReference type="Proteomes" id="UP000327191">
    <property type="component" value="Unassembled WGS sequence"/>
</dbReference>
<name>A0A5E7V8G4_PSEFL</name>
<dbReference type="OrthoDB" id="8689178at2"/>
<proteinExistence type="predicted"/>
<dbReference type="RefSeq" id="WP_150673803.1">
    <property type="nucleotide sequence ID" value="NZ_CABVJE010000022.1"/>
</dbReference>
<organism evidence="1 2">
    <name type="scientific">Pseudomonas fluorescens</name>
    <dbReference type="NCBI Taxonomy" id="294"/>
    <lineage>
        <taxon>Bacteria</taxon>
        <taxon>Pseudomonadati</taxon>
        <taxon>Pseudomonadota</taxon>
        <taxon>Gammaproteobacteria</taxon>
        <taxon>Pseudomonadales</taxon>
        <taxon>Pseudomonadaceae</taxon>
        <taxon>Pseudomonas</taxon>
    </lineage>
</organism>
<evidence type="ECO:0000313" key="2">
    <source>
        <dbReference type="Proteomes" id="UP000327191"/>
    </source>
</evidence>
<dbReference type="AlphaFoldDB" id="A0A5E7V8G4"/>
<gene>
    <name evidence="1" type="ORF">PS938_04618</name>
</gene>
<sequence>MTFTVDLSEYFRKIYTGFPDRDFNLVAAFISHVENNGLTGWKGLTKSSASVPLDYPDREERVALAKEFNLWHSHIGFPLWVPPRDGSSYPYTSDWVIHYQRFPSQDRIRIVDYRHHDPFNLPTRDDMK</sequence>
<evidence type="ECO:0000313" key="1">
    <source>
        <dbReference type="EMBL" id="VVQ18776.1"/>
    </source>
</evidence>